<evidence type="ECO:0000313" key="5">
    <source>
        <dbReference type="EMBL" id="CAB4929598.1"/>
    </source>
</evidence>
<dbReference type="PROSITE" id="PS01149">
    <property type="entry name" value="PSI_RSU"/>
    <property type="match status" value="1"/>
</dbReference>
<dbReference type="CDD" id="cd00165">
    <property type="entry name" value="S4"/>
    <property type="match status" value="1"/>
</dbReference>
<dbReference type="SMART" id="SM00363">
    <property type="entry name" value="S4"/>
    <property type="match status" value="1"/>
</dbReference>
<protein>
    <submittedName>
        <fullName evidence="5">Unannotated protein</fullName>
    </submittedName>
</protein>
<dbReference type="GO" id="GO:0006364">
    <property type="term" value="P:rRNA processing"/>
    <property type="evidence" value="ECO:0007669"/>
    <property type="project" value="UniProtKB-ARBA"/>
</dbReference>
<dbReference type="PROSITE" id="PS50889">
    <property type="entry name" value="S4"/>
    <property type="match status" value="1"/>
</dbReference>
<dbReference type="InterPro" id="IPR020094">
    <property type="entry name" value="TruA/RsuA/RluB/E/F_N"/>
</dbReference>
<dbReference type="InterPro" id="IPR006145">
    <property type="entry name" value="PsdUridine_synth_RsuA/RluA"/>
</dbReference>
<dbReference type="InterPro" id="IPR050343">
    <property type="entry name" value="RsuA_PseudoU_synthase"/>
</dbReference>
<proteinExistence type="inferred from homology"/>
<dbReference type="SUPFAM" id="SSF55174">
    <property type="entry name" value="Alpha-L RNA-binding motif"/>
    <property type="match status" value="1"/>
</dbReference>
<reference evidence="5" key="1">
    <citation type="submission" date="2020-05" db="EMBL/GenBank/DDBJ databases">
        <authorList>
            <person name="Chiriac C."/>
            <person name="Salcher M."/>
            <person name="Ghai R."/>
            <person name="Kavagutti S V."/>
        </authorList>
    </citation>
    <scope>NUCLEOTIDE SEQUENCE</scope>
</reference>
<keyword evidence="2" id="KW-0413">Isomerase</keyword>
<feature type="domain" description="RNA-binding S4" evidence="4">
    <location>
        <begin position="55"/>
        <end position="115"/>
    </location>
</feature>
<dbReference type="GO" id="GO:0001522">
    <property type="term" value="P:pseudouridine synthesis"/>
    <property type="evidence" value="ECO:0007669"/>
    <property type="project" value="InterPro"/>
</dbReference>
<dbReference type="SUPFAM" id="SSF55120">
    <property type="entry name" value="Pseudouridine synthase"/>
    <property type="match status" value="1"/>
</dbReference>
<dbReference type="InterPro" id="IPR020103">
    <property type="entry name" value="PsdUridine_synth_cat_dom_sf"/>
</dbReference>
<evidence type="ECO:0000259" key="4">
    <source>
        <dbReference type="SMART" id="SM00363"/>
    </source>
</evidence>
<dbReference type="InterPro" id="IPR042092">
    <property type="entry name" value="PsdUridine_s_RsuA/RluB/E/F_cat"/>
</dbReference>
<dbReference type="FunFam" id="3.10.290.10:FF:000003">
    <property type="entry name" value="Pseudouridine synthase"/>
    <property type="match status" value="1"/>
</dbReference>
<dbReference type="InterPro" id="IPR000748">
    <property type="entry name" value="PsdUridine_synth_RsuA/RluB/E/F"/>
</dbReference>
<dbReference type="InterPro" id="IPR002942">
    <property type="entry name" value="S4_RNA-bd"/>
</dbReference>
<dbReference type="InterPro" id="IPR036986">
    <property type="entry name" value="S4_RNA-bd_sf"/>
</dbReference>
<dbReference type="AlphaFoldDB" id="A0A6J7IEQ7"/>
<dbReference type="Pfam" id="PF01479">
    <property type="entry name" value="S4"/>
    <property type="match status" value="1"/>
</dbReference>
<gene>
    <name evidence="5" type="ORF">UFOPK3609_01862</name>
</gene>
<dbReference type="PANTHER" id="PTHR47683:SF2">
    <property type="entry name" value="RNA-BINDING S4 DOMAIN-CONTAINING PROTEIN"/>
    <property type="match status" value="1"/>
</dbReference>
<dbReference type="GO" id="GO:0009982">
    <property type="term" value="F:pseudouridine synthase activity"/>
    <property type="evidence" value="ECO:0007669"/>
    <property type="project" value="InterPro"/>
</dbReference>
<organism evidence="5">
    <name type="scientific">freshwater metagenome</name>
    <dbReference type="NCBI Taxonomy" id="449393"/>
    <lineage>
        <taxon>unclassified sequences</taxon>
        <taxon>metagenomes</taxon>
        <taxon>ecological metagenomes</taxon>
    </lineage>
</organism>
<feature type="compositionally biased region" description="Basic and acidic residues" evidence="3">
    <location>
        <begin position="19"/>
        <end position="30"/>
    </location>
</feature>
<dbReference type="Gene3D" id="3.30.70.580">
    <property type="entry name" value="Pseudouridine synthase I, catalytic domain, N-terminal subdomain"/>
    <property type="match status" value="1"/>
</dbReference>
<dbReference type="GO" id="GO:0003723">
    <property type="term" value="F:RNA binding"/>
    <property type="evidence" value="ECO:0007669"/>
    <property type="project" value="InterPro"/>
</dbReference>
<comment type="similarity">
    <text evidence="1">Belongs to the pseudouridine synthase RsuA family.</text>
</comment>
<sequence length="292" mass="31871">MTDSTPPTDEPADGTADETAARQGDEHGVWSEDMELAPAHPSDRETTPVAEGEGERLQKVLARAGVGSRRVSEDMIAEGRITVDGKVVLVQGMRVDPATVQIAVDGVRIEIRNDRVTYALNKPFGVLTAMSDDRGRPCVGDMVGDLAKGLVHVGRLDQDTEGLLILTTDGELAHRLAHPSYEVSKTYMAQVSGTVARDLDRRMREGIELEDGLVKVDHFELMDQHAGQSVVQVVLHEGRKHIVRRLLAEVGLPVSRLTRTKVGTLELARMRTGVIRKLTRAEVGQLQELVGL</sequence>
<dbReference type="Pfam" id="PF00849">
    <property type="entry name" value="PseudoU_synth_2"/>
    <property type="match status" value="1"/>
</dbReference>
<dbReference type="CDD" id="cd02870">
    <property type="entry name" value="PseudoU_synth_RsuA_like"/>
    <property type="match status" value="1"/>
</dbReference>
<dbReference type="PANTHER" id="PTHR47683">
    <property type="entry name" value="PSEUDOURIDINE SYNTHASE FAMILY PROTEIN-RELATED"/>
    <property type="match status" value="1"/>
</dbReference>
<dbReference type="EMBL" id="CAFBMQ010000347">
    <property type="protein sequence ID" value="CAB4929598.1"/>
    <property type="molecule type" value="Genomic_DNA"/>
</dbReference>
<name>A0A6J7IEQ7_9ZZZZ</name>
<evidence type="ECO:0000256" key="3">
    <source>
        <dbReference type="SAM" id="MobiDB-lite"/>
    </source>
</evidence>
<evidence type="ECO:0000256" key="1">
    <source>
        <dbReference type="ARBA" id="ARBA00008348"/>
    </source>
</evidence>
<dbReference type="InterPro" id="IPR018496">
    <property type="entry name" value="PsdUridine_synth_RsuA/RluB_CS"/>
</dbReference>
<accession>A0A6J7IEQ7</accession>
<dbReference type="NCBIfam" id="TIGR00093">
    <property type="entry name" value="pseudouridine synthase"/>
    <property type="match status" value="1"/>
</dbReference>
<dbReference type="Gene3D" id="3.30.70.1560">
    <property type="entry name" value="Alpha-L RNA-binding motif"/>
    <property type="match status" value="1"/>
</dbReference>
<evidence type="ECO:0000256" key="2">
    <source>
        <dbReference type="ARBA" id="ARBA00023235"/>
    </source>
</evidence>
<dbReference type="Gene3D" id="3.10.290.10">
    <property type="entry name" value="RNA-binding S4 domain"/>
    <property type="match status" value="1"/>
</dbReference>
<feature type="region of interest" description="Disordered" evidence="3">
    <location>
        <begin position="1"/>
        <end position="55"/>
    </location>
</feature>